<dbReference type="STRING" id="1196081.A0A364L3T9"/>
<feature type="compositionally biased region" description="Polar residues" evidence="1">
    <location>
        <begin position="349"/>
        <end position="358"/>
    </location>
</feature>
<protein>
    <recommendedName>
        <fullName evidence="2">BOD1/SHG1 domain-containing protein</fullName>
    </recommendedName>
</protein>
<reference evidence="3 4" key="1">
    <citation type="journal article" date="2017" name="Biotechnol. Biofuels">
        <title>Differential beta-glucosidase expression as a function of carbon source availability in Talaromyces amestolkiae: a genomic and proteomic approach.</title>
        <authorList>
            <person name="de Eugenio L.I."/>
            <person name="Mendez-Liter J.A."/>
            <person name="Nieto-Dominguez M."/>
            <person name="Alonso L."/>
            <person name="Gil-Munoz J."/>
            <person name="Barriuso J."/>
            <person name="Prieto A."/>
            <person name="Martinez M.J."/>
        </authorList>
    </citation>
    <scope>NUCLEOTIDE SEQUENCE [LARGE SCALE GENOMIC DNA]</scope>
    <source>
        <strain evidence="3 4">CIB</strain>
    </source>
</reference>
<accession>A0A364L3T9</accession>
<dbReference type="Pfam" id="PF05205">
    <property type="entry name" value="COMPASS-Shg1"/>
    <property type="match status" value="1"/>
</dbReference>
<keyword evidence="4" id="KW-1185">Reference proteome</keyword>
<dbReference type="GeneID" id="63795708"/>
<dbReference type="RefSeq" id="XP_040734996.1">
    <property type="nucleotide sequence ID" value="XM_040879084.1"/>
</dbReference>
<name>A0A364L3T9_TALAM</name>
<gene>
    <name evidence="3" type="ORF">BHQ10_006492</name>
</gene>
<comment type="caution">
    <text evidence="3">The sequence shown here is derived from an EMBL/GenBank/DDBJ whole genome shotgun (WGS) entry which is preliminary data.</text>
</comment>
<feature type="compositionally biased region" description="Basic and acidic residues" evidence="1">
    <location>
        <begin position="201"/>
        <end position="269"/>
    </location>
</feature>
<dbReference type="PANTHER" id="PTHR28034">
    <property type="entry name" value="SET1 COMPLEX COMPONENT SHG1"/>
    <property type="match status" value="1"/>
</dbReference>
<evidence type="ECO:0000256" key="1">
    <source>
        <dbReference type="SAM" id="MobiDB-lite"/>
    </source>
</evidence>
<sequence>MADTEMVNGETTPSIDKQQPEEVAKAPTEIAAKADLLRPKKYKTSDLPLTQDQQTAIQSLLVAFKKKGGFDNYRKKIWADFDNSEFKAKFTNALQELAEKEIEREPAHLSRDRGKAATLIEGAVDRSDIYKNTEHDLESFMTQHLETMLTSIREIRRKEVGEEIALREEIAGNKTEEDYDRWRSERRAAREKIHQAELAEQARIDAEKEKIRQEEARKRREIERKREEEQRERDEKRRAEQRALDEQREKERQERYERRRREDSRDRYRTYNLPRGYDRYEGSSTPKAATPPPPPLPVDDKTLEEAALQLLLKEGEELAAKAKQKPEFDFEEAEAIESGRKLTARPKSITETRFSATGTRDSSRERRRSSRTRSRTRRSSRYEPDGRNKSKEGSIRLRDREDDKHSVRRADAAAPGPKLVTESVTGSTAAIDANETGTVIEIGTVIESETETATEKETEIGIEIVTVTELIGIVIGIVTASWTAGMTATPAVIWIAAVKESRHEKGLQKGTEIVAEKKTKTATDHGLQMIAHGQDHAAAALHPTLIDRALNIVVIGQVLVLLLADDLNHDEDHALRLIVMSRSPAPAVDLLVVEHVHLNERETGNETAHVSKNGTESLVVTGNRDRDRIKDGDKGHEKDGVRDLDRARAQDRDRDRDADKGRARDGDRERDRPRARDPDNRDDRTETVTEIGIGTETGIGIETEIETENENGKGKETEKWIVIVIETVIGVATEEIVTVTAEMTDEAAIEEVIVVSHGFGTL</sequence>
<dbReference type="EMBL" id="MIKG01000012">
    <property type="protein sequence ID" value="RAO70480.1"/>
    <property type="molecule type" value="Genomic_DNA"/>
</dbReference>
<feature type="region of interest" description="Disordered" evidence="1">
    <location>
        <begin position="201"/>
        <end position="303"/>
    </location>
</feature>
<feature type="compositionally biased region" description="Basic and acidic residues" evidence="1">
    <location>
        <begin position="623"/>
        <end position="687"/>
    </location>
</feature>
<feature type="compositionally biased region" description="Basic residues" evidence="1">
    <location>
        <begin position="365"/>
        <end position="379"/>
    </location>
</feature>
<feature type="compositionally biased region" description="Basic and acidic residues" evidence="1">
    <location>
        <begin position="380"/>
        <end position="411"/>
    </location>
</feature>
<dbReference type="AlphaFoldDB" id="A0A364L3T9"/>
<dbReference type="Proteomes" id="UP000249363">
    <property type="component" value="Unassembled WGS sequence"/>
</dbReference>
<evidence type="ECO:0000313" key="3">
    <source>
        <dbReference type="EMBL" id="RAO70480.1"/>
    </source>
</evidence>
<dbReference type="OrthoDB" id="5579731at2759"/>
<dbReference type="PANTHER" id="PTHR28034:SF1">
    <property type="entry name" value="NUCLEOMORPHIN"/>
    <property type="match status" value="1"/>
</dbReference>
<organism evidence="3 4">
    <name type="scientific">Talaromyces amestolkiae</name>
    <dbReference type="NCBI Taxonomy" id="1196081"/>
    <lineage>
        <taxon>Eukaryota</taxon>
        <taxon>Fungi</taxon>
        <taxon>Dikarya</taxon>
        <taxon>Ascomycota</taxon>
        <taxon>Pezizomycotina</taxon>
        <taxon>Eurotiomycetes</taxon>
        <taxon>Eurotiomycetidae</taxon>
        <taxon>Eurotiales</taxon>
        <taxon>Trichocomaceae</taxon>
        <taxon>Talaromyces</taxon>
        <taxon>Talaromyces sect. Talaromyces</taxon>
    </lineage>
</organism>
<feature type="compositionally biased region" description="Basic and acidic residues" evidence="1">
    <location>
        <begin position="319"/>
        <end position="328"/>
    </location>
</feature>
<evidence type="ECO:0000259" key="2">
    <source>
        <dbReference type="Pfam" id="PF05205"/>
    </source>
</evidence>
<feature type="domain" description="BOD1/SHG1" evidence="2">
    <location>
        <begin position="60"/>
        <end position="161"/>
    </location>
</feature>
<feature type="region of interest" description="Disordered" evidence="1">
    <location>
        <begin position="602"/>
        <end position="692"/>
    </location>
</feature>
<feature type="compositionally biased region" description="Polar residues" evidence="1">
    <location>
        <begin position="605"/>
        <end position="620"/>
    </location>
</feature>
<evidence type="ECO:0000313" key="4">
    <source>
        <dbReference type="Proteomes" id="UP000249363"/>
    </source>
</evidence>
<dbReference type="InterPro" id="IPR055264">
    <property type="entry name" value="BOD1/SHG1_dom"/>
</dbReference>
<proteinExistence type="predicted"/>
<feature type="region of interest" description="Disordered" evidence="1">
    <location>
        <begin position="1"/>
        <end position="30"/>
    </location>
</feature>
<feature type="region of interest" description="Disordered" evidence="1">
    <location>
        <begin position="319"/>
        <end position="424"/>
    </location>
</feature>